<dbReference type="AlphaFoldDB" id="A0A0A8ZQP2"/>
<organism evidence="1">
    <name type="scientific">Arundo donax</name>
    <name type="common">Giant reed</name>
    <name type="synonym">Donax arundinaceus</name>
    <dbReference type="NCBI Taxonomy" id="35708"/>
    <lineage>
        <taxon>Eukaryota</taxon>
        <taxon>Viridiplantae</taxon>
        <taxon>Streptophyta</taxon>
        <taxon>Embryophyta</taxon>
        <taxon>Tracheophyta</taxon>
        <taxon>Spermatophyta</taxon>
        <taxon>Magnoliopsida</taxon>
        <taxon>Liliopsida</taxon>
        <taxon>Poales</taxon>
        <taxon>Poaceae</taxon>
        <taxon>PACMAD clade</taxon>
        <taxon>Arundinoideae</taxon>
        <taxon>Arundineae</taxon>
        <taxon>Arundo</taxon>
    </lineage>
</organism>
<sequence>MVQNKETIQVNHIHSSILLNKMYHHTWYLESAILNFHSFWLRSAHKI</sequence>
<evidence type="ECO:0000313" key="1">
    <source>
        <dbReference type="EMBL" id="JAD40023.1"/>
    </source>
</evidence>
<name>A0A0A8ZQP2_ARUDO</name>
<protein>
    <submittedName>
        <fullName evidence="1">Uncharacterized protein</fullName>
    </submittedName>
</protein>
<proteinExistence type="predicted"/>
<dbReference type="EMBL" id="GBRH01257872">
    <property type="protein sequence ID" value="JAD40023.1"/>
    <property type="molecule type" value="Transcribed_RNA"/>
</dbReference>
<accession>A0A0A8ZQP2</accession>
<reference evidence="1" key="1">
    <citation type="submission" date="2014-09" db="EMBL/GenBank/DDBJ databases">
        <authorList>
            <person name="Magalhaes I.L.F."/>
            <person name="Oliveira U."/>
            <person name="Santos F.R."/>
            <person name="Vidigal T.H.D.A."/>
            <person name="Brescovit A.D."/>
            <person name="Santos A.J."/>
        </authorList>
    </citation>
    <scope>NUCLEOTIDE SEQUENCE</scope>
    <source>
        <tissue evidence="1">Shoot tissue taken approximately 20 cm above the soil surface</tissue>
    </source>
</reference>
<reference evidence="1" key="2">
    <citation type="journal article" date="2015" name="Data Brief">
        <title>Shoot transcriptome of the giant reed, Arundo donax.</title>
        <authorList>
            <person name="Barrero R.A."/>
            <person name="Guerrero F.D."/>
            <person name="Moolhuijzen P."/>
            <person name="Goolsby J.A."/>
            <person name="Tidwell J."/>
            <person name="Bellgard S.E."/>
            <person name="Bellgard M.I."/>
        </authorList>
    </citation>
    <scope>NUCLEOTIDE SEQUENCE</scope>
    <source>
        <tissue evidence="1">Shoot tissue taken approximately 20 cm above the soil surface</tissue>
    </source>
</reference>